<dbReference type="KEGG" id="lmd:METH_23415"/>
<dbReference type="Pfam" id="PF22011">
    <property type="entry name" value="DUF6931"/>
    <property type="match status" value="1"/>
</dbReference>
<dbReference type="Proteomes" id="UP000018780">
    <property type="component" value="Plasmid unnamed2"/>
</dbReference>
<protein>
    <submittedName>
        <fullName evidence="1">Uncharacterized protein</fullName>
    </submittedName>
</protein>
<reference evidence="1 2" key="1">
    <citation type="submission" date="2013-09" db="EMBL/GenBank/DDBJ databases">
        <authorList>
            <consortium name="DOE Joint Genome Institute"/>
            <person name="Klenk H.-P."/>
            <person name="Huntemann M."/>
            <person name="Han J."/>
            <person name="Chen A."/>
            <person name="Kyrpides N."/>
            <person name="Mavromatis K."/>
            <person name="Markowitz V."/>
            <person name="Palaniappan K."/>
            <person name="Ivanova N."/>
            <person name="Schaumberg A."/>
            <person name="Pati A."/>
            <person name="Liolios K."/>
            <person name="Nordberg H.P."/>
            <person name="Cantor M.N."/>
            <person name="Hua S.X."/>
            <person name="Woyke T."/>
        </authorList>
    </citation>
    <scope>NUCLEOTIDE SEQUENCE [LARGE SCALE GENOMIC DNA]</scope>
    <source>
        <strain evidence="1 2">DSM 14336</strain>
        <plasmid evidence="2">2</plasmid>
    </source>
</reference>
<keyword evidence="2" id="KW-1185">Reference proteome</keyword>
<sequence length="205" mass="22009">MVQMSARFEKLVKMPADPVAKLLSRANVILKTPLEAPPTAQAGVVLEELDRKGALVDLLRLLAVLLPPRERVWWACLAARDYIGPRSDQDPASLTASEAWVFEPSEENRDKARITLDHAYVDDDTVNCALAVLYAAGTLGPGELNQYPAPAGASEAAAFAMNMVALGQLSDKFEEHGGVLIERALDIARGGKGQVVQVPEAATHS</sequence>
<evidence type="ECO:0000313" key="1">
    <source>
        <dbReference type="EMBL" id="AHD03785.1"/>
    </source>
</evidence>
<geneLocation type="plasmid" evidence="2">
    <name>2</name>
</geneLocation>
<dbReference type="AlphaFoldDB" id="V9W2C0"/>
<evidence type="ECO:0000313" key="2">
    <source>
        <dbReference type="Proteomes" id="UP000018780"/>
    </source>
</evidence>
<dbReference type="HOGENOM" id="CLU_104554_0_0_5"/>
<gene>
    <name evidence="1" type="ORF">METH_23415</name>
</gene>
<keyword evidence="1" id="KW-0614">Plasmid</keyword>
<dbReference type="InterPro" id="IPR053855">
    <property type="entry name" value="DUF6931"/>
</dbReference>
<proteinExistence type="predicted"/>
<accession>V9W2C0</accession>
<organism evidence="1 2">
    <name type="scientific">Leisingera methylohalidivorans DSM 14336</name>
    <dbReference type="NCBI Taxonomy" id="999552"/>
    <lineage>
        <taxon>Bacteria</taxon>
        <taxon>Pseudomonadati</taxon>
        <taxon>Pseudomonadota</taxon>
        <taxon>Alphaproteobacteria</taxon>
        <taxon>Rhodobacterales</taxon>
        <taxon>Roseobacteraceae</taxon>
        <taxon>Leisingera</taxon>
    </lineage>
</organism>
<dbReference type="PATRIC" id="fig|999552.6.peg.4624"/>
<name>V9W2C0_9RHOB</name>
<dbReference type="EMBL" id="CP006775">
    <property type="protein sequence ID" value="AHD03785.1"/>
    <property type="molecule type" value="Genomic_DNA"/>
</dbReference>